<proteinExistence type="predicted"/>
<dbReference type="PANTHER" id="PTHR30432">
    <property type="entry name" value="TRANSCRIPTIONAL REGULATOR MODE"/>
    <property type="match status" value="1"/>
</dbReference>
<sequence>MRTSARNHFVGRIAHVKPGAVNDEVTLRAADGLEIVAIVTHGSAEALGLASGVEAFALVKASSVLVMVDVDASRVSARNCVAGTVSALTRGAVNAEVAITAAGGAQVVAIVTNDSADRLGLAVGQPATAIFKASSVIVGVDG</sequence>
<feature type="domain" description="Mop" evidence="3">
    <location>
        <begin position="74"/>
        <end position="140"/>
    </location>
</feature>
<organism evidence="4 5">
    <name type="scientific">Burkholderia plantarii</name>
    <dbReference type="NCBI Taxonomy" id="41899"/>
    <lineage>
        <taxon>Bacteria</taxon>
        <taxon>Pseudomonadati</taxon>
        <taxon>Pseudomonadota</taxon>
        <taxon>Betaproteobacteria</taxon>
        <taxon>Burkholderiales</taxon>
        <taxon>Burkholderiaceae</taxon>
        <taxon>Burkholderia</taxon>
    </lineage>
</organism>
<dbReference type="InterPro" id="IPR004606">
    <property type="entry name" value="Mop_domain"/>
</dbReference>
<dbReference type="PANTHER" id="PTHR30432:SF1">
    <property type="entry name" value="DNA-BINDING TRANSCRIPTIONAL DUAL REGULATOR MODE"/>
    <property type="match status" value="1"/>
</dbReference>
<name>A0A0B6S6A3_BURPL</name>
<dbReference type="InterPro" id="IPR005116">
    <property type="entry name" value="Transp-assoc_OB_typ1"/>
</dbReference>
<dbReference type="InterPro" id="IPR051815">
    <property type="entry name" value="Molybdate_resp_trans_reg"/>
</dbReference>
<keyword evidence="5" id="KW-1185">Reference proteome</keyword>
<evidence type="ECO:0000259" key="3">
    <source>
        <dbReference type="PROSITE" id="PS51866"/>
    </source>
</evidence>
<dbReference type="EMBL" id="CP002581">
    <property type="protein sequence ID" value="AJK48810.1"/>
    <property type="molecule type" value="Genomic_DNA"/>
</dbReference>
<dbReference type="HOGENOM" id="CLU_118993_0_0_4"/>
<evidence type="ECO:0000256" key="1">
    <source>
        <dbReference type="ARBA" id="ARBA00022505"/>
    </source>
</evidence>
<accession>A0A0B6S6A3</accession>
<evidence type="ECO:0000313" key="4">
    <source>
        <dbReference type="EMBL" id="AJK48810.1"/>
    </source>
</evidence>
<dbReference type="InterPro" id="IPR008995">
    <property type="entry name" value="Mo/tungstate-bd_C_term_dom"/>
</dbReference>
<dbReference type="RefSeq" id="WP_042627383.1">
    <property type="nucleotide sequence ID" value="NZ_CP002581.1"/>
</dbReference>
<dbReference type="NCBIfam" id="TIGR00638">
    <property type="entry name" value="Mop"/>
    <property type="match status" value="2"/>
</dbReference>
<dbReference type="Gene3D" id="2.40.50.100">
    <property type="match status" value="2"/>
</dbReference>
<dbReference type="KEGG" id="bgp:BGL_2c07260"/>
<dbReference type="Proteomes" id="UP000031838">
    <property type="component" value="Chromosome 2"/>
</dbReference>
<keyword evidence="1 2" id="KW-0500">Molybdenum</keyword>
<dbReference type="AlphaFoldDB" id="A0A0B6S6A3"/>
<gene>
    <name evidence="4" type="primary">mopA</name>
    <name evidence="4" type="ORF">BGL_2c07260</name>
</gene>
<evidence type="ECO:0000313" key="5">
    <source>
        <dbReference type="Proteomes" id="UP000031838"/>
    </source>
</evidence>
<dbReference type="GO" id="GO:0015689">
    <property type="term" value="P:molybdate ion transport"/>
    <property type="evidence" value="ECO:0007669"/>
    <property type="project" value="InterPro"/>
</dbReference>
<dbReference type="SUPFAM" id="SSF50331">
    <property type="entry name" value="MOP-like"/>
    <property type="match status" value="2"/>
</dbReference>
<feature type="domain" description="Mop" evidence="3">
    <location>
        <begin position="2"/>
        <end position="68"/>
    </location>
</feature>
<reference evidence="5" key="1">
    <citation type="submission" date="2011-03" db="EMBL/GenBank/DDBJ databases">
        <authorList>
            <person name="Voget S."/>
            <person name="Streit W.R."/>
            <person name="Jaeger K.E."/>
            <person name="Daniel R."/>
        </authorList>
    </citation>
    <scope>NUCLEOTIDE SEQUENCE [LARGE SCALE GENOMIC DNA]</scope>
    <source>
        <strain evidence="5">PG1</strain>
    </source>
</reference>
<reference evidence="4 5" key="2">
    <citation type="journal article" date="2016" name="Appl. Microbiol. Biotechnol.">
        <title>Mutations improving production and secretion of extracellular lipase by Burkholderia glumae PG1.</title>
        <authorList>
            <person name="Knapp A."/>
            <person name="Voget S."/>
            <person name="Gao R."/>
            <person name="Zaburannyi N."/>
            <person name="Krysciak D."/>
            <person name="Breuer M."/>
            <person name="Hauer B."/>
            <person name="Streit W.R."/>
            <person name="Muller R."/>
            <person name="Daniel R."/>
            <person name="Jaeger K.E."/>
        </authorList>
    </citation>
    <scope>NUCLEOTIDE SEQUENCE [LARGE SCALE GENOMIC DNA]</scope>
    <source>
        <strain evidence="4 5">PG1</strain>
    </source>
</reference>
<protein>
    <submittedName>
        <fullName evidence="4">Molybdenum-pterin binding domain MopA</fullName>
    </submittedName>
</protein>
<dbReference type="PROSITE" id="PS51866">
    <property type="entry name" value="MOP"/>
    <property type="match status" value="2"/>
</dbReference>
<dbReference type="Pfam" id="PF03459">
    <property type="entry name" value="TOBE"/>
    <property type="match status" value="2"/>
</dbReference>
<evidence type="ECO:0000256" key="2">
    <source>
        <dbReference type="PROSITE-ProRule" id="PRU01213"/>
    </source>
</evidence>
<dbReference type="OrthoDB" id="9800709at2"/>